<dbReference type="InParanoid" id="A0A0D1DX86"/>
<dbReference type="VEuPathDB" id="FungiDB:UMAG_11565"/>
<dbReference type="EMBL" id="CM003154">
    <property type="protein sequence ID" value="KIS67145.1"/>
    <property type="molecule type" value="Genomic_DNA"/>
</dbReference>
<proteinExistence type="predicted"/>
<accession>A0A0D1DX86</accession>
<dbReference type="PANTHER" id="PTHR34117:SF1">
    <property type="entry name" value="STYLE CELL-CYCLE INHIBITOR 1"/>
    <property type="match status" value="1"/>
</dbReference>
<evidence type="ECO:0000256" key="1">
    <source>
        <dbReference type="SAM" id="MobiDB-lite"/>
    </source>
</evidence>
<dbReference type="OrthoDB" id="2139939at2759"/>
<dbReference type="GeneID" id="23567432"/>
<feature type="compositionally biased region" description="Polar residues" evidence="1">
    <location>
        <begin position="162"/>
        <end position="173"/>
    </location>
</feature>
<protein>
    <submittedName>
        <fullName evidence="2">Uncharacterized protein</fullName>
    </submittedName>
</protein>
<dbReference type="InterPro" id="IPR044688">
    <property type="entry name" value="SCI-1-like"/>
</dbReference>
<gene>
    <name evidence="2" type="ORF">UMAG_11565</name>
</gene>
<organism evidence="2 3">
    <name type="scientific">Mycosarcoma maydis</name>
    <name type="common">Corn smut fungus</name>
    <name type="synonym">Ustilago maydis</name>
    <dbReference type="NCBI Taxonomy" id="5270"/>
    <lineage>
        <taxon>Eukaryota</taxon>
        <taxon>Fungi</taxon>
        <taxon>Dikarya</taxon>
        <taxon>Basidiomycota</taxon>
        <taxon>Ustilaginomycotina</taxon>
        <taxon>Ustilaginomycetes</taxon>
        <taxon>Ustilaginales</taxon>
        <taxon>Ustilaginaceae</taxon>
        <taxon>Mycosarcoma</taxon>
    </lineage>
</organism>
<dbReference type="PANTHER" id="PTHR34117">
    <property type="entry name" value="STYLE CELL-CYCLE INHIBITOR 1"/>
    <property type="match status" value="1"/>
</dbReference>
<dbReference type="Proteomes" id="UP000000561">
    <property type="component" value="Chromosome 15"/>
</dbReference>
<evidence type="ECO:0000313" key="2">
    <source>
        <dbReference type="EMBL" id="KIS67145.1"/>
    </source>
</evidence>
<reference evidence="2 3" key="1">
    <citation type="journal article" date="2006" name="Nature">
        <title>Insights from the genome of the biotrophic fungal plant pathogen Ustilago maydis.</title>
        <authorList>
            <person name="Kamper J."/>
            <person name="Kahmann R."/>
            <person name="Bolker M."/>
            <person name="Ma L.J."/>
            <person name="Brefort T."/>
            <person name="Saville B.J."/>
            <person name="Banuett F."/>
            <person name="Kronstad J.W."/>
            <person name="Gold S.E."/>
            <person name="Muller O."/>
            <person name="Perlin M.H."/>
            <person name="Wosten H.A."/>
            <person name="de Vries R."/>
            <person name="Ruiz-Herrera J."/>
            <person name="Reynaga-Pena C.G."/>
            <person name="Snetselaar K."/>
            <person name="McCann M."/>
            <person name="Perez-Martin J."/>
            <person name="Feldbrugge M."/>
            <person name="Basse C.W."/>
            <person name="Steinberg G."/>
            <person name="Ibeas J.I."/>
            <person name="Holloman W."/>
            <person name="Guzman P."/>
            <person name="Farman M."/>
            <person name="Stajich J.E."/>
            <person name="Sentandreu R."/>
            <person name="Gonzalez-Prieto J.M."/>
            <person name="Kennell J.C."/>
            <person name="Molina L."/>
            <person name="Schirawski J."/>
            <person name="Mendoza-Mendoza A."/>
            <person name="Greilinger D."/>
            <person name="Munch K."/>
            <person name="Rossel N."/>
            <person name="Scherer M."/>
            <person name="Vranes M."/>
            <person name="Ladendorf O."/>
            <person name="Vincon V."/>
            <person name="Fuchs U."/>
            <person name="Sandrock B."/>
            <person name="Meng S."/>
            <person name="Ho E.C."/>
            <person name="Cahill M.J."/>
            <person name="Boyce K.J."/>
            <person name="Klose J."/>
            <person name="Klosterman S.J."/>
            <person name="Deelstra H.J."/>
            <person name="Ortiz-Castellanos L."/>
            <person name="Li W."/>
            <person name="Sanchez-Alonso P."/>
            <person name="Schreier P.H."/>
            <person name="Hauser-Hahn I."/>
            <person name="Vaupel M."/>
            <person name="Koopmann E."/>
            <person name="Friedrich G."/>
            <person name="Voss H."/>
            <person name="Schluter T."/>
            <person name="Margolis J."/>
            <person name="Platt D."/>
            <person name="Swimmer C."/>
            <person name="Gnirke A."/>
            <person name="Chen F."/>
            <person name="Vysotskaia V."/>
            <person name="Mannhaupt G."/>
            <person name="Guldener U."/>
            <person name="Munsterkotter M."/>
            <person name="Haase D."/>
            <person name="Oesterheld M."/>
            <person name="Mewes H.W."/>
            <person name="Mauceli E.W."/>
            <person name="DeCaprio D."/>
            <person name="Wade C.M."/>
            <person name="Butler J."/>
            <person name="Young S."/>
            <person name="Jaffe D.B."/>
            <person name="Calvo S."/>
            <person name="Nusbaum C."/>
            <person name="Galagan J."/>
            <person name="Birren B.W."/>
        </authorList>
    </citation>
    <scope>NUCLEOTIDE SEQUENCE [LARGE SCALE GENOMIC DNA]</scope>
    <source>
        <strain evidence="3">DSM 14603 / FGSC 9021 / UM521</strain>
    </source>
</reference>
<dbReference type="KEGG" id="uma:UMAG_11565"/>
<name>A0A0D1DX86_MYCMD</name>
<dbReference type="STRING" id="237631.A0A0D1DX86"/>
<dbReference type="AlphaFoldDB" id="A0A0D1DX86"/>
<dbReference type="RefSeq" id="XP_011391379.1">
    <property type="nucleotide sequence ID" value="XM_011393077.1"/>
</dbReference>
<feature type="compositionally biased region" description="Basic and acidic residues" evidence="1">
    <location>
        <begin position="135"/>
        <end position="155"/>
    </location>
</feature>
<sequence length="316" mass="36161">MRSRSDRDRDRSHSQRNRDESDAAIALRFGAPLLTREDYYVRSGEFKAWLSLRGVFLDEVSSSEARRYFDRFVRRWNAGRLQSEFYSGHIRSSGSSAGTRHTWGFTKSKAWENEREKLAAMRDTVDTMTNGESRGAIEARDAETHAKTSRDEHLSLLDQRASRTIGSSSTQVNRDVDRQHTATIARIASMDRQQRERQNALDEYDAIQGCATGRDRMLERKRQINADKRAFANRRDDGLEMDDRELYDPAPTADHALAETASSRHLAKQQGAEQRSAENSQKLAAIKRKDAQTMAMFRALAAERFGKRAQTRNSHE</sequence>
<keyword evidence="3" id="KW-1185">Reference proteome</keyword>
<feature type="region of interest" description="Disordered" evidence="1">
    <location>
        <begin position="129"/>
        <end position="178"/>
    </location>
</feature>
<evidence type="ECO:0000313" key="3">
    <source>
        <dbReference type="Proteomes" id="UP000000561"/>
    </source>
</evidence>